<evidence type="ECO:0000256" key="1">
    <source>
        <dbReference type="SAM" id="MobiDB-lite"/>
    </source>
</evidence>
<dbReference type="SUPFAM" id="SSF49879">
    <property type="entry name" value="SMAD/FHA domain"/>
    <property type="match status" value="1"/>
</dbReference>
<evidence type="ECO:0000313" key="3">
    <source>
        <dbReference type="EMBL" id="ODV97993.1"/>
    </source>
</evidence>
<reference evidence="4" key="1">
    <citation type="submission" date="2016-05" db="EMBL/GenBank/DDBJ databases">
        <title>Comparative genomics of biotechnologically important yeasts.</title>
        <authorList>
            <consortium name="DOE Joint Genome Institute"/>
            <person name="Riley R."/>
            <person name="Haridas S."/>
            <person name="Wolfe K.H."/>
            <person name="Lopes M.R."/>
            <person name="Hittinger C.T."/>
            <person name="Goker M."/>
            <person name="Salamov A."/>
            <person name="Wisecaver J."/>
            <person name="Long T.M."/>
            <person name="Aerts A.L."/>
            <person name="Barry K."/>
            <person name="Choi C."/>
            <person name="Clum A."/>
            <person name="Coughlan A.Y."/>
            <person name="Deshpande S."/>
            <person name="Douglass A.P."/>
            <person name="Hanson S.J."/>
            <person name="Klenk H.-P."/>
            <person name="Labutti K."/>
            <person name="Lapidus A."/>
            <person name="Lindquist E."/>
            <person name="Lipzen A."/>
            <person name="Meier-Kolthoff J.P."/>
            <person name="Ohm R.A."/>
            <person name="Otillar R.P."/>
            <person name="Pangilinan J."/>
            <person name="Peng Y."/>
            <person name="Rokas A."/>
            <person name="Rosa C.A."/>
            <person name="Scheuner C."/>
            <person name="Sibirny A.A."/>
            <person name="Slot J.C."/>
            <person name="Stielow J.B."/>
            <person name="Sun H."/>
            <person name="Kurtzman C.P."/>
            <person name="Blackwell M."/>
            <person name="Grigoriev I.V."/>
            <person name="Jeffries T.W."/>
        </authorList>
    </citation>
    <scope>NUCLEOTIDE SEQUENCE [LARGE SCALE GENOMIC DNA]</scope>
    <source>
        <strain evidence="4">NRRL Y-2460</strain>
    </source>
</reference>
<keyword evidence="4" id="KW-1185">Reference proteome</keyword>
<organism evidence="3 4">
    <name type="scientific">Pachysolen tannophilus NRRL Y-2460</name>
    <dbReference type="NCBI Taxonomy" id="669874"/>
    <lineage>
        <taxon>Eukaryota</taxon>
        <taxon>Fungi</taxon>
        <taxon>Dikarya</taxon>
        <taxon>Ascomycota</taxon>
        <taxon>Saccharomycotina</taxon>
        <taxon>Pichiomycetes</taxon>
        <taxon>Pachysolenaceae</taxon>
        <taxon>Pachysolen</taxon>
    </lineage>
</organism>
<protein>
    <recommendedName>
        <fullName evidence="2">FHA domain-containing protein</fullName>
    </recommendedName>
</protein>
<feature type="compositionally biased region" description="Basic and acidic residues" evidence="1">
    <location>
        <begin position="18"/>
        <end position="31"/>
    </location>
</feature>
<evidence type="ECO:0000259" key="2">
    <source>
        <dbReference type="PROSITE" id="PS50006"/>
    </source>
</evidence>
<dbReference type="InterPro" id="IPR000253">
    <property type="entry name" value="FHA_dom"/>
</dbReference>
<dbReference type="PROSITE" id="PS50006">
    <property type="entry name" value="FHA_DOMAIN"/>
    <property type="match status" value="1"/>
</dbReference>
<dbReference type="CDD" id="cd22699">
    <property type="entry name" value="FHA_PLM2-like"/>
    <property type="match status" value="1"/>
</dbReference>
<dbReference type="EMBL" id="KV454011">
    <property type="protein sequence ID" value="ODV97993.1"/>
    <property type="molecule type" value="Genomic_DNA"/>
</dbReference>
<dbReference type="InterPro" id="IPR008984">
    <property type="entry name" value="SMAD_FHA_dom_sf"/>
</dbReference>
<accession>A0A1E4U1V5</accession>
<feature type="region of interest" description="Disordered" evidence="1">
    <location>
        <begin position="1"/>
        <end position="32"/>
    </location>
</feature>
<evidence type="ECO:0000313" key="4">
    <source>
        <dbReference type="Proteomes" id="UP000094236"/>
    </source>
</evidence>
<dbReference type="Proteomes" id="UP000094236">
    <property type="component" value="Unassembled WGS sequence"/>
</dbReference>
<gene>
    <name evidence="3" type="ORF">PACTADRAFT_47819</name>
</gene>
<dbReference type="AlphaFoldDB" id="A0A1E4U1V5"/>
<feature type="domain" description="FHA" evidence="2">
    <location>
        <begin position="158"/>
        <end position="211"/>
    </location>
</feature>
<dbReference type="OrthoDB" id="5348546at2759"/>
<proteinExistence type="predicted"/>
<dbReference type="STRING" id="669874.A0A1E4U1V5"/>
<sequence>MGTDQFPPSSPLLIAEQDQDRDHGKAGERDSFTLSIKKSLEKLKGNNSGNLPIGNAKESLVYQREYPTPNPSSSTGVRFSSPASKKIVDTIGVAESVPSSEQLMHSVTGDTEKKVEFQLPPQVSSPIEEDLRGFKKQISTRLVDSVKSLKLPVNGEEVKIGRSSKSSDYQIDGHNKLISRIHLTVQLLPNEELIVIKCYGHNGLNITIPRHIKVKYLGNEKDYLIDIPKNEKNIEGMGIELDENGEIPRIISNESNFSNLFIMKGEKLIIPKMKGVVLDIRGELLSIDCGENGDDDKESEVTLGKTDNLAIINTPNIPNTPERPKTPIQLINKTPGEPTSVTIKNNKFKIYKDDNETSFTSQQHEDVFSSPPRHEEYNNQNTVLSENFNINNNNIQKKAISHLKRSDESINKSHLKKSKKQNIGGKQEELFKDLSEAEIDEILKPISEDLNSITNVLINHLAFSRLSSTPVSILKTVSKKIESMDERQLRVLLVKRIDCIGVIYRVGKDAAGKPLDEEYYYIVEKDPDDERRQIVNSLKGTGLRNCRKTHKQYFWKKPAKK</sequence>
<name>A0A1E4U1V5_PACTA</name>